<accession>A0A077ZP72</accession>
<evidence type="ECO:0000313" key="3">
    <source>
        <dbReference type="Proteomes" id="UP000039865"/>
    </source>
</evidence>
<protein>
    <submittedName>
        <fullName evidence="2">Uncharacterized protein</fullName>
    </submittedName>
</protein>
<feature type="compositionally biased region" description="Low complexity" evidence="1">
    <location>
        <begin position="112"/>
        <end position="123"/>
    </location>
</feature>
<organism evidence="2 3">
    <name type="scientific">Stylonychia lemnae</name>
    <name type="common">Ciliate</name>
    <dbReference type="NCBI Taxonomy" id="5949"/>
    <lineage>
        <taxon>Eukaryota</taxon>
        <taxon>Sar</taxon>
        <taxon>Alveolata</taxon>
        <taxon>Ciliophora</taxon>
        <taxon>Intramacronucleata</taxon>
        <taxon>Spirotrichea</taxon>
        <taxon>Stichotrichia</taxon>
        <taxon>Sporadotrichida</taxon>
        <taxon>Oxytrichidae</taxon>
        <taxon>Stylonychinae</taxon>
        <taxon>Stylonychia</taxon>
    </lineage>
</organism>
<keyword evidence="3" id="KW-1185">Reference proteome</keyword>
<sequence length="305" mass="34294">MEGIHESDGELGRQPQKGEVTFQRKEVSHFLNELEVKLGFRFLREKLDYFISTSHLNVSDEILTAAIMAKHNDLAIVSTTTNSMVQQGKHNQGANLPASNNHQNLSNNAGGSSNQIQNHHQSSMIHLQQQQKRKKKDHHNPNYGVMPSHLPQPIFGTTDVSKTHLQHNNSNQSQHGQNANQQHIFQSTNINAPIQMFQTQQPPQYAKQIPSYSEQQQITQQTRVFNTVQHLPQNHGQNGASVMQPPKGSSINHQQFPPQVQQLQQQVIVNQNGMMMDSQLNGMAGSVGQTIQSQYNSLSLERQLS</sequence>
<feature type="region of interest" description="Disordered" evidence="1">
    <location>
        <begin position="86"/>
        <end position="157"/>
    </location>
</feature>
<gene>
    <name evidence="2" type="primary">Contig9405.g10054</name>
    <name evidence="2" type="ORF">STYLEM_711</name>
</gene>
<dbReference type="Proteomes" id="UP000039865">
    <property type="component" value="Unassembled WGS sequence"/>
</dbReference>
<proteinExistence type="predicted"/>
<evidence type="ECO:0000256" key="1">
    <source>
        <dbReference type="SAM" id="MobiDB-lite"/>
    </source>
</evidence>
<feature type="compositionally biased region" description="Polar residues" evidence="1">
    <location>
        <begin position="86"/>
        <end position="111"/>
    </location>
</feature>
<name>A0A077ZP72_STYLE</name>
<dbReference type="InParanoid" id="A0A077ZP72"/>
<evidence type="ECO:0000313" key="2">
    <source>
        <dbReference type="EMBL" id="CDW71762.1"/>
    </source>
</evidence>
<dbReference type="EMBL" id="CCKQ01000669">
    <property type="protein sequence ID" value="CDW71762.1"/>
    <property type="molecule type" value="Genomic_DNA"/>
</dbReference>
<dbReference type="AlphaFoldDB" id="A0A077ZP72"/>
<reference evidence="2 3" key="1">
    <citation type="submission" date="2014-06" db="EMBL/GenBank/DDBJ databases">
        <authorList>
            <person name="Swart Estienne"/>
        </authorList>
    </citation>
    <scope>NUCLEOTIDE SEQUENCE [LARGE SCALE GENOMIC DNA]</scope>
    <source>
        <strain evidence="2 3">130c</strain>
    </source>
</reference>